<protein>
    <submittedName>
        <fullName evidence="1">DUF3037 domain-containing protein</fullName>
    </submittedName>
</protein>
<accession>A0ABU4ULM5</accession>
<comment type="caution">
    <text evidence="1">The sequence shown here is derived from an EMBL/GenBank/DDBJ whole genome shotgun (WGS) entry which is preliminary data.</text>
</comment>
<name>A0ABU4ULM5_9GAMM</name>
<keyword evidence="2" id="KW-1185">Reference proteome</keyword>
<dbReference type="Proteomes" id="UP001284537">
    <property type="component" value="Unassembled WGS sequence"/>
</dbReference>
<gene>
    <name evidence="1" type="ORF">QLH52_24140</name>
</gene>
<evidence type="ECO:0000313" key="1">
    <source>
        <dbReference type="EMBL" id="MDX8130403.1"/>
    </source>
</evidence>
<dbReference type="EMBL" id="JAXARY010000044">
    <property type="protein sequence ID" value="MDX8130403.1"/>
    <property type="molecule type" value="Genomic_DNA"/>
</dbReference>
<reference evidence="1 2" key="1">
    <citation type="submission" date="2023-11" db="EMBL/GenBank/DDBJ databases">
        <authorList>
            <person name="Ouyang M.-Y."/>
        </authorList>
    </citation>
    <scope>NUCLEOTIDE SEQUENCE [LARGE SCALE GENOMIC DNA]</scope>
    <source>
        <strain evidence="1 2">OY6</strain>
    </source>
</reference>
<evidence type="ECO:0000313" key="2">
    <source>
        <dbReference type="Proteomes" id="UP001284537"/>
    </source>
</evidence>
<organism evidence="1 2">
    <name type="scientific">Methylomonas defluvii</name>
    <dbReference type="NCBI Taxonomy" id="3045149"/>
    <lineage>
        <taxon>Bacteria</taxon>
        <taxon>Pseudomonadati</taxon>
        <taxon>Pseudomonadota</taxon>
        <taxon>Gammaproteobacteria</taxon>
        <taxon>Methylococcales</taxon>
        <taxon>Methylococcaceae</taxon>
        <taxon>Methylomonas</taxon>
    </lineage>
</organism>
<dbReference type="RefSeq" id="WP_319963244.1">
    <property type="nucleotide sequence ID" value="NZ_JAXARY010000044.1"/>
</dbReference>
<proteinExistence type="predicted"/>
<dbReference type="Pfam" id="PF11236">
    <property type="entry name" value="DUF3037"/>
    <property type="match status" value="1"/>
</dbReference>
<dbReference type="InterPro" id="IPR021398">
    <property type="entry name" value="DUF3037"/>
</dbReference>
<sequence length="280" mass="32227">MKKTACIYSIIRFMPFVETGEFANVGIVMMAPEQRFFAFKLMMQRHARVTHFFEQLEAKVFRATMRNLQDELDRTTGVLRRHGFDKRLKVNDVDFAKGLFAEIIRPRETVIKFSEPRAILADDVKETLAELYGHYVERSFVTREYQETVLERGMRKWLYKAGIAERFERAELGNDEYHVTFPFVEQHEDHAVKAIKPLHLGHNQATKIIEHGGQWLLRINQLRKRKKLPDSVLFAVQGPQEDGPKGNAYQEIVGGLQEAGATVLPYADKDSILAFAAANS</sequence>